<dbReference type="SUPFAM" id="SSF69203">
    <property type="entry name" value="Nucleoplasmin-like core domain"/>
    <property type="match status" value="1"/>
</dbReference>
<dbReference type="Proteomes" id="UP000663829">
    <property type="component" value="Unassembled WGS sequence"/>
</dbReference>
<dbReference type="Proteomes" id="UP000682733">
    <property type="component" value="Unassembled WGS sequence"/>
</dbReference>
<proteinExistence type="predicted"/>
<dbReference type="Gene3D" id="2.60.120.340">
    <property type="entry name" value="Nucleoplasmin core domain"/>
    <property type="match status" value="1"/>
</dbReference>
<evidence type="ECO:0000256" key="1">
    <source>
        <dbReference type="SAM" id="MobiDB-lite"/>
    </source>
</evidence>
<evidence type="ECO:0000313" key="7">
    <source>
        <dbReference type="Proteomes" id="UP000663829"/>
    </source>
</evidence>
<dbReference type="Proteomes" id="UP000681722">
    <property type="component" value="Unassembled WGS sequence"/>
</dbReference>
<accession>A0A814EM68</accession>
<evidence type="ECO:0000313" key="3">
    <source>
        <dbReference type="EMBL" id="CAF0971387.1"/>
    </source>
</evidence>
<dbReference type="EMBL" id="CAJNOK010010641">
    <property type="protein sequence ID" value="CAF1121002.1"/>
    <property type="molecule type" value="Genomic_DNA"/>
</dbReference>
<dbReference type="Pfam" id="PF03066">
    <property type="entry name" value="Nucleoplasmin"/>
    <property type="match status" value="1"/>
</dbReference>
<feature type="region of interest" description="Disordered" evidence="1">
    <location>
        <begin position="160"/>
        <end position="223"/>
    </location>
</feature>
<comment type="caution">
    <text evidence="3">The sequence shown here is derived from an EMBL/GenBank/DDBJ whole genome shotgun (WGS) entry which is preliminary data.</text>
</comment>
<organism evidence="3 7">
    <name type="scientific">Didymodactylos carnosus</name>
    <dbReference type="NCBI Taxonomy" id="1234261"/>
    <lineage>
        <taxon>Eukaryota</taxon>
        <taxon>Metazoa</taxon>
        <taxon>Spiralia</taxon>
        <taxon>Gnathifera</taxon>
        <taxon>Rotifera</taxon>
        <taxon>Eurotatoria</taxon>
        <taxon>Bdelloidea</taxon>
        <taxon>Philodinida</taxon>
        <taxon>Philodinidae</taxon>
        <taxon>Didymodactylos</taxon>
    </lineage>
</organism>
<evidence type="ECO:0000313" key="5">
    <source>
        <dbReference type="EMBL" id="CAF3744409.1"/>
    </source>
</evidence>
<gene>
    <name evidence="3" type="ORF">GPM918_LOCUS12255</name>
    <name evidence="4" type="ORF">OVA965_LOCUS20180</name>
    <name evidence="5" type="ORF">SRO942_LOCUS12256</name>
    <name evidence="6" type="ORF">TMI583_LOCUS20482</name>
</gene>
<feature type="domain" description="Nucleoplasmin core" evidence="2">
    <location>
        <begin position="13"/>
        <end position="134"/>
    </location>
</feature>
<feature type="compositionally biased region" description="Basic residues" evidence="1">
    <location>
        <begin position="213"/>
        <end position="223"/>
    </location>
</feature>
<dbReference type="OrthoDB" id="6075101at2759"/>
<dbReference type="EMBL" id="CAJNOQ010002658">
    <property type="protein sequence ID" value="CAF0971387.1"/>
    <property type="molecule type" value="Genomic_DNA"/>
</dbReference>
<dbReference type="AlphaFoldDB" id="A0A814EM68"/>
<dbReference type="EMBL" id="CAJOBC010002658">
    <property type="protein sequence ID" value="CAF3744409.1"/>
    <property type="molecule type" value="Genomic_DNA"/>
</dbReference>
<dbReference type="EMBL" id="CAJOBA010017293">
    <property type="protein sequence ID" value="CAF3895048.1"/>
    <property type="molecule type" value="Genomic_DNA"/>
</dbReference>
<feature type="compositionally biased region" description="Low complexity" evidence="1">
    <location>
        <begin position="193"/>
        <end position="209"/>
    </location>
</feature>
<dbReference type="InterPro" id="IPR036824">
    <property type="entry name" value="Nucleoplasmin_core_dom_sf"/>
</dbReference>
<evidence type="ECO:0000259" key="2">
    <source>
        <dbReference type="Pfam" id="PF03066"/>
    </source>
</evidence>
<name>A0A814EM68_9BILA</name>
<dbReference type="Proteomes" id="UP000677228">
    <property type="component" value="Unassembled WGS sequence"/>
</dbReference>
<feature type="region of interest" description="Disordered" evidence="1">
    <location>
        <begin position="24"/>
        <end position="47"/>
    </location>
</feature>
<keyword evidence="7" id="KW-1185">Reference proteome</keyword>
<evidence type="ECO:0000313" key="4">
    <source>
        <dbReference type="EMBL" id="CAF1121002.1"/>
    </source>
</evidence>
<evidence type="ECO:0000313" key="6">
    <source>
        <dbReference type="EMBL" id="CAF3895048.1"/>
    </source>
</evidence>
<reference evidence="3" key="1">
    <citation type="submission" date="2021-02" db="EMBL/GenBank/DDBJ databases">
        <authorList>
            <person name="Nowell W R."/>
        </authorList>
    </citation>
    <scope>NUCLEOTIDE SEQUENCE</scope>
</reference>
<dbReference type="InterPro" id="IPR024057">
    <property type="entry name" value="Nucleoplasmin_core_dom"/>
</dbReference>
<feature type="compositionally biased region" description="Acidic residues" evidence="1">
    <location>
        <begin position="38"/>
        <end position="47"/>
    </location>
</feature>
<protein>
    <recommendedName>
        <fullName evidence="2">Nucleoplasmin core domain-containing protein</fullName>
    </recommendedName>
</protein>
<sequence>MPGQVVLDEKIIGFELSAHKKQYKWTSDTNKRKRDDNDQNEEDDDSECEIPTLQRYLLIHSAVIGVGAKADQRNLIHLKVTEGDKVVLDQPILALTLNKNDSLNNLGFRIHIYETTEVTFKLIEGDGPIFVMTSKILEPPFDLSTYSSDDDLDETSSILDDFNEEENGNNRAGGDDNKVSKQSKQNKTKKTKQQPTPSSATQSSTITPAETQKKKRKKKSDDE</sequence>